<sequence length="207" mass="24353">MSKKSDMIYFDNFVACADCAVQAAKILERIVENFEPEHLSEWIDEIHEVEHTADVKKHDLMEELMRAFITPIEREDIMSISQYLDDITDKIEDVVLRLYMCNVSSIRQEAVRFAKLVIRCCEMVKLSMEEFSNFKKSKELRQTLIEINRLEDEGDRLYMDSMRTLHSTSKDPVEIIVWRDVFKYLEDCVDACEHISDVVETVILKNT</sequence>
<evidence type="ECO:0000313" key="2">
    <source>
        <dbReference type="EMBL" id="HIV24653.1"/>
    </source>
</evidence>
<dbReference type="InterPro" id="IPR018445">
    <property type="entry name" value="Put_Phosphate_transp_reg"/>
</dbReference>
<reference evidence="2" key="1">
    <citation type="submission" date="2020-10" db="EMBL/GenBank/DDBJ databases">
        <authorList>
            <person name="Gilroy R."/>
        </authorList>
    </citation>
    <scope>NUCLEOTIDE SEQUENCE</scope>
    <source>
        <strain evidence="2">CHK188-20938</strain>
    </source>
</reference>
<evidence type="ECO:0000313" key="3">
    <source>
        <dbReference type="Proteomes" id="UP000824169"/>
    </source>
</evidence>
<dbReference type="Pfam" id="PF01865">
    <property type="entry name" value="PhoU_div"/>
    <property type="match status" value="1"/>
</dbReference>
<dbReference type="SUPFAM" id="SSF109755">
    <property type="entry name" value="PhoU-like"/>
    <property type="match status" value="1"/>
</dbReference>
<accession>A0A9D1P2X6</accession>
<reference evidence="2" key="2">
    <citation type="journal article" date="2021" name="PeerJ">
        <title>Extensive microbial diversity within the chicken gut microbiome revealed by metagenomics and culture.</title>
        <authorList>
            <person name="Gilroy R."/>
            <person name="Ravi A."/>
            <person name="Getino M."/>
            <person name="Pursley I."/>
            <person name="Horton D.L."/>
            <person name="Alikhan N.F."/>
            <person name="Baker D."/>
            <person name="Gharbi K."/>
            <person name="Hall N."/>
            <person name="Watson M."/>
            <person name="Adriaenssens E.M."/>
            <person name="Foster-Nyarko E."/>
            <person name="Jarju S."/>
            <person name="Secka A."/>
            <person name="Antonio M."/>
            <person name="Oren A."/>
            <person name="Chaudhuri R.R."/>
            <person name="La Ragione R."/>
            <person name="Hildebrand F."/>
            <person name="Pallen M.J."/>
        </authorList>
    </citation>
    <scope>NUCLEOTIDE SEQUENCE</scope>
    <source>
        <strain evidence="2">CHK188-20938</strain>
    </source>
</reference>
<dbReference type="Proteomes" id="UP000824169">
    <property type="component" value="Unassembled WGS sequence"/>
</dbReference>
<dbReference type="PANTHER" id="PTHR37298:SF1">
    <property type="entry name" value="UPF0111 PROTEIN YKAA"/>
    <property type="match status" value="1"/>
</dbReference>
<organism evidence="2 3">
    <name type="scientific">Candidatus Scatomonas pullistercoris</name>
    <dbReference type="NCBI Taxonomy" id="2840920"/>
    <lineage>
        <taxon>Bacteria</taxon>
        <taxon>Bacillati</taxon>
        <taxon>Bacillota</taxon>
        <taxon>Clostridia</taxon>
        <taxon>Lachnospirales</taxon>
        <taxon>Lachnospiraceae</taxon>
        <taxon>Lachnospiraceae incertae sedis</taxon>
        <taxon>Candidatus Scatomonas</taxon>
    </lineage>
</organism>
<dbReference type="AlphaFoldDB" id="A0A9D1P2X6"/>
<comment type="similarity">
    <text evidence="1">Belongs to the UPF0111 family.</text>
</comment>
<protein>
    <submittedName>
        <fullName evidence="2">DUF47 family protein</fullName>
    </submittedName>
</protein>
<dbReference type="Gene3D" id="1.20.58.220">
    <property type="entry name" value="Phosphate transport system protein phou homolog 2, domain 2"/>
    <property type="match status" value="1"/>
</dbReference>
<proteinExistence type="inferred from homology"/>
<dbReference type="InterPro" id="IPR038078">
    <property type="entry name" value="PhoU-like_sf"/>
</dbReference>
<gene>
    <name evidence="2" type="ORF">IAB71_02510</name>
</gene>
<dbReference type="InterPro" id="IPR052912">
    <property type="entry name" value="UPF0111_domain"/>
</dbReference>
<evidence type="ECO:0000256" key="1">
    <source>
        <dbReference type="ARBA" id="ARBA00008591"/>
    </source>
</evidence>
<dbReference type="PANTHER" id="PTHR37298">
    <property type="entry name" value="UPF0111 PROTEIN YKAA"/>
    <property type="match status" value="1"/>
</dbReference>
<comment type="caution">
    <text evidence="2">The sequence shown here is derived from an EMBL/GenBank/DDBJ whole genome shotgun (WGS) entry which is preliminary data.</text>
</comment>
<dbReference type="EMBL" id="DVOO01000009">
    <property type="protein sequence ID" value="HIV24653.1"/>
    <property type="molecule type" value="Genomic_DNA"/>
</dbReference>
<name>A0A9D1P2X6_9FIRM</name>